<dbReference type="InterPro" id="IPR019999">
    <property type="entry name" value="Anth_synth_I-like"/>
</dbReference>
<dbReference type="InterPro" id="IPR005801">
    <property type="entry name" value="ADC_synthase"/>
</dbReference>
<dbReference type="GeneID" id="56472075"/>
<keyword evidence="11 15" id="KW-0057">Aromatic amino acid biosynthesis</keyword>
<evidence type="ECO:0000256" key="5">
    <source>
        <dbReference type="ARBA" id="ARBA00012266"/>
    </source>
</evidence>
<keyword evidence="8 15" id="KW-0479">Metal-binding</keyword>
<dbReference type="InterPro" id="IPR006805">
    <property type="entry name" value="Anth_synth_I_N"/>
</dbReference>
<evidence type="ECO:0000256" key="8">
    <source>
        <dbReference type="ARBA" id="ARBA00022723"/>
    </source>
</evidence>
<evidence type="ECO:0000256" key="14">
    <source>
        <dbReference type="ARBA" id="ARBA00047683"/>
    </source>
</evidence>
<evidence type="ECO:0000259" key="17">
    <source>
        <dbReference type="Pfam" id="PF04715"/>
    </source>
</evidence>
<evidence type="ECO:0000256" key="9">
    <source>
        <dbReference type="ARBA" id="ARBA00022822"/>
    </source>
</evidence>
<dbReference type="Pfam" id="PF04715">
    <property type="entry name" value="Anth_synt_I_N"/>
    <property type="match status" value="1"/>
</dbReference>
<evidence type="ECO:0000259" key="16">
    <source>
        <dbReference type="Pfam" id="PF00425"/>
    </source>
</evidence>
<comment type="function">
    <text evidence="13 15">Part of a heterotetrameric complex that catalyzes the two-step biosynthesis of anthranilate, an intermediate in the biosynthesis of L-tryptophan. In the first step, the glutamine-binding beta subunit (TrpG) of anthranilate synthase (AS) provides the glutamine amidotransferase activity which generates ammonia as a substrate that, along with chorismate, is used in the second step, catalyzed by the large alpha subunit of AS (TrpE) to produce anthranilate. In the absence of TrpG, TrpE can synthesize anthranilate directly from chorismate and high concentrations of ammonia.</text>
</comment>
<evidence type="ECO:0000256" key="7">
    <source>
        <dbReference type="ARBA" id="ARBA00022605"/>
    </source>
</evidence>
<dbReference type="EMBL" id="CP017704">
    <property type="protein sequence ID" value="ASS93374.1"/>
    <property type="molecule type" value="Genomic_DNA"/>
</dbReference>
<keyword evidence="9 15" id="KW-0822">Tryptophan biosynthesis</keyword>
<keyword evidence="10 15" id="KW-0460">Magnesium</keyword>
<comment type="pathway">
    <text evidence="2 15">Amino-acid biosynthesis; L-tryptophan biosynthesis; L-tryptophan from chorismate: step 1/5.</text>
</comment>
<comment type="cofactor">
    <cofactor evidence="1 15">
        <name>Mg(2+)</name>
        <dbReference type="ChEBI" id="CHEBI:18420"/>
    </cofactor>
</comment>
<comment type="subunit">
    <text evidence="4 15">Heterotetramer consisting of two non-identical subunits: a beta subunit (TrpG) and a large alpha subunit (TrpE).</text>
</comment>
<evidence type="ECO:0000256" key="4">
    <source>
        <dbReference type="ARBA" id="ARBA00011575"/>
    </source>
</evidence>
<feature type="domain" description="Anthranilate synthase component I N-terminal" evidence="17">
    <location>
        <begin position="20"/>
        <end position="160"/>
    </location>
</feature>
<dbReference type="UniPathway" id="UPA00035">
    <property type="reaction ID" value="UER00040"/>
</dbReference>
<evidence type="ECO:0000256" key="10">
    <source>
        <dbReference type="ARBA" id="ARBA00022842"/>
    </source>
</evidence>
<sequence>MNNLDEKKILRFKMDTIEGDIHTPIAIFQKLDGDQKFLLESSNSHHDNGRYSYLGSKPYLEVTSLADQVYVKDTETGDQIVKNINIIEFLKNELLVEIGEAPIHLPPFNGGAIGYMGYDIIRLYENIGPVPPDSLQMPDAHFLFYKELYIFDHVLQKIHLLTAEEDSKKSLLGMKEKINQASKPSKEISSEYLEFDSNFSQDEFEKMVLEVKAAIVAGEVFQVVLSQRFKADFDGEPFDAYRRLRLANPSPYMFYIEFGDYTIIGSSPESLISVSSGMVHVNPIAGTRPRGKTDEEDKGFEKSLLMDEKELAEHKMLVDLGRNDLGRVCEIGSIHLTEEMEIQRYQHVMHIASKVSGKLREGFTSLDALTVCLPAGTVSGAPKIRAMELINELENCKRGMYSGSIGFIGFGGDLDMALAIRTMIIKDGKAYVQAGAGIVYDSDPKTEFEETQNKARALMEVHTK</sequence>
<dbReference type="PRINTS" id="PR00095">
    <property type="entry name" value="ANTSNTHASEI"/>
</dbReference>
<dbReference type="Proteomes" id="UP000214618">
    <property type="component" value="Chromosome"/>
</dbReference>
<organism evidence="18 19">
    <name type="scientific">Peribacillus simplex NBRC 15720 = DSM 1321</name>
    <dbReference type="NCBI Taxonomy" id="1349754"/>
    <lineage>
        <taxon>Bacteria</taxon>
        <taxon>Bacillati</taxon>
        <taxon>Bacillota</taxon>
        <taxon>Bacilli</taxon>
        <taxon>Bacillales</taxon>
        <taxon>Bacillaceae</taxon>
        <taxon>Peribacillus</taxon>
    </lineage>
</organism>
<proteinExistence type="inferred from homology"/>
<dbReference type="NCBIfam" id="TIGR00564">
    <property type="entry name" value="trpE_most"/>
    <property type="match status" value="1"/>
</dbReference>
<dbReference type="GO" id="GO:0000162">
    <property type="term" value="P:L-tryptophan biosynthetic process"/>
    <property type="evidence" value="ECO:0007669"/>
    <property type="project" value="UniProtKB-UniPathway"/>
</dbReference>
<evidence type="ECO:0000256" key="2">
    <source>
        <dbReference type="ARBA" id="ARBA00004873"/>
    </source>
</evidence>
<dbReference type="PANTHER" id="PTHR11236:SF48">
    <property type="entry name" value="ISOCHORISMATE SYNTHASE MENF"/>
    <property type="match status" value="1"/>
</dbReference>
<evidence type="ECO:0000256" key="11">
    <source>
        <dbReference type="ARBA" id="ARBA00023141"/>
    </source>
</evidence>
<evidence type="ECO:0000256" key="13">
    <source>
        <dbReference type="ARBA" id="ARBA00025634"/>
    </source>
</evidence>
<dbReference type="PANTHER" id="PTHR11236">
    <property type="entry name" value="AMINOBENZOATE/ANTHRANILATE SYNTHASE"/>
    <property type="match status" value="1"/>
</dbReference>
<evidence type="ECO:0000256" key="6">
    <source>
        <dbReference type="ARBA" id="ARBA00020653"/>
    </source>
</evidence>
<evidence type="ECO:0000313" key="18">
    <source>
        <dbReference type="EMBL" id="ASS93374.1"/>
    </source>
</evidence>
<evidence type="ECO:0000313" key="19">
    <source>
        <dbReference type="Proteomes" id="UP000214618"/>
    </source>
</evidence>
<evidence type="ECO:0000256" key="15">
    <source>
        <dbReference type="RuleBase" id="RU364045"/>
    </source>
</evidence>
<keyword evidence="7 15" id="KW-0028">Amino-acid biosynthesis</keyword>
<evidence type="ECO:0000256" key="12">
    <source>
        <dbReference type="ARBA" id="ARBA00023239"/>
    </source>
</evidence>
<keyword evidence="12 15" id="KW-0456">Lyase</keyword>
<dbReference type="OrthoDB" id="9803598at2"/>
<gene>
    <name evidence="15" type="primary">trpE</name>
    <name evidence="18" type="ORF">BS1321_04950</name>
</gene>
<name>A0A223EDQ2_9BACI</name>
<dbReference type="EC" id="4.1.3.27" evidence="5 15"/>
<dbReference type="InterPro" id="IPR015890">
    <property type="entry name" value="Chorismate_C"/>
</dbReference>
<dbReference type="RefSeq" id="WP_063231980.1">
    <property type="nucleotide sequence ID" value="NZ_BCVO01000001.1"/>
</dbReference>
<reference evidence="18 19" key="1">
    <citation type="submission" date="2016-10" db="EMBL/GenBank/DDBJ databases">
        <title>The whole genome sequencing and assembly of Bacillus simplex DSM 1321 strain.</title>
        <authorList>
            <person name="Park M.-K."/>
            <person name="Lee Y.-J."/>
            <person name="Yi H."/>
            <person name="Bahn Y.-S."/>
            <person name="Kim J.F."/>
            <person name="Lee D.-W."/>
        </authorList>
    </citation>
    <scope>NUCLEOTIDE SEQUENCE [LARGE SCALE GENOMIC DNA]</scope>
    <source>
        <strain evidence="18 19">DSM 1321</strain>
    </source>
</reference>
<comment type="catalytic activity">
    <reaction evidence="14 15">
        <text>chorismate + L-glutamine = anthranilate + pyruvate + L-glutamate + H(+)</text>
        <dbReference type="Rhea" id="RHEA:21732"/>
        <dbReference type="ChEBI" id="CHEBI:15361"/>
        <dbReference type="ChEBI" id="CHEBI:15378"/>
        <dbReference type="ChEBI" id="CHEBI:16567"/>
        <dbReference type="ChEBI" id="CHEBI:29748"/>
        <dbReference type="ChEBI" id="CHEBI:29985"/>
        <dbReference type="ChEBI" id="CHEBI:58359"/>
        <dbReference type="EC" id="4.1.3.27"/>
    </reaction>
</comment>
<feature type="domain" description="Chorismate-utilising enzyme C-terminal" evidence="16">
    <location>
        <begin position="201"/>
        <end position="454"/>
    </location>
</feature>
<accession>A0A223EDQ2</accession>
<dbReference type="GO" id="GO:0004049">
    <property type="term" value="F:anthranilate synthase activity"/>
    <property type="evidence" value="ECO:0007669"/>
    <property type="project" value="UniProtKB-EC"/>
</dbReference>
<dbReference type="Gene3D" id="3.60.120.10">
    <property type="entry name" value="Anthranilate synthase"/>
    <property type="match status" value="1"/>
</dbReference>
<evidence type="ECO:0000256" key="3">
    <source>
        <dbReference type="ARBA" id="ARBA00009562"/>
    </source>
</evidence>
<dbReference type="AlphaFoldDB" id="A0A223EDQ2"/>
<dbReference type="SUPFAM" id="SSF56322">
    <property type="entry name" value="ADC synthase"/>
    <property type="match status" value="1"/>
</dbReference>
<dbReference type="Pfam" id="PF00425">
    <property type="entry name" value="Chorismate_bind"/>
    <property type="match status" value="1"/>
</dbReference>
<protein>
    <recommendedName>
        <fullName evidence="6 15">Anthranilate synthase component 1</fullName>
        <ecNumber evidence="5 15">4.1.3.27</ecNumber>
    </recommendedName>
</protein>
<dbReference type="GO" id="GO:0046872">
    <property type="term" value="F:metal ion binding"/>
    <property type="evidence" value="ECO:0007669"/>
    <property type="project" value="UniProtKB-KW"/>
</dbReference>
<dbReference type="InterPro" id="IPR005256">
    <property type="entry name" value="Anth_synth_I_PabB"/>
</dbReference>
<comment type="similarity">
    <text evidence="3 15">Belongs to the anthranilate synthase component I family.</text>
</comment>
<evidence type="ECO:0000256" key="1">
    <source>
        <dbReference type="ARBA" id="ARBA00001946"/>
    </source>
</evidence>